<proteinExistence type="predicted"/>
<dbReference type="PANTHER" id="PTHR38450">
    <property type="entry name" value="STAGE V SPORULATION PROTEIN AC-RELATED"/>
    <property type="match status" value="1"/>
</dbReference>
<keyword evidence="1" id="KW-1133">Transmembrane helix</keyword>
<keyword evidence="3" id="KW-1185">Reference proteome</keyword>
<keyword evidence="1" id="KW-0472">Membrane</keyword>
<keyword evidence="1" id="KW-0812">Transmembrane</keyword>
<protein>
    <submittedName>
        <fullName evidence="2">Stage V sporulation protein AC</fullName>
    </submittedName>
</protein>
<dbReference type="NCBIfam" id="TIGR02838">
    <property type="entry name" value="spore_V_AC"/>
    <property type="match status" value="1"/>
</dbReference>
<organism evidence="2 3">
    <name type="scientific">Sporanaerobacter acetigenes DSM 13106</name>
    <dbReference type="NCBI Taxonomy" id="1123281"/>
    <lineage>
        <taxon>Bacteria</taxon>
        <taxon>Bacillati</taxon>
        <taxon>Bacillota</taxon>
        <taxon>Tissierellia</taxon>
        <taxon>Tissierellales</taxon>
        <taxon>Sporanaerobacteraceae</taxon>
        <taxon>Sporanaerobacter</taxon>
    </lineage>
</organism>
<gene>
    <name evidence="2" type="ORF">SAMN02745180_00695</name>
</gene>
<feature type="transmembrane region" description="Helical" evidence="1">
    <location>
        <begin position="21"/>
        <end position="43"/>
    </location>
</feature>
<sequence>MDKLNKKDYQEYAERKVPRPTYFKNIFWAFVVGGLICILGQVIKNWLIGRGLDENEVAAGTSVLLVFLGSFLTGIGIYDKISKVGGAGAAVPITGFANSIVSPAMEFKREGYVFGVAAKMFTIAGPVLVYGVGSSIMVGIIYLLLGGGK</sequence>
<reference evidence="2 3" key="1">
    <citation type="submission" date="2016-11" db="EMBL/GenBank/DDBJ databases">
        <authorList>
            <person name="Jaros S."/>
            <person name="Januszkiewicz K."/>
            <person name="Wedrychowicz H."/>
        </authorList>
    </citation>
    <scope>NUCLEOTIDE SEQUENCE [LARGE SCALE GENOMIC DNA]</scope>
    <source>
        <strain evidence="2 3">DSM 13106</strain>
    </source>
</reference>
<evidence type="ECO:0000256" key="1">
    <source>
        <dbReference type="SAM" id="Phobius"/>
    </source>
</evidence>
<dbReference type="STRING" id="1123281.SAMN02745180_00695"/>
<accession>A0A1M5UM99</accession>
<dbReference type="Proteomes" id="UP000184389">
    <property type="component" value="Unassembled WGS sequence"/>
</dbReference>
<evidence type="ECO:0000313" key="2">
    <source>
        <dbReference type="EMBL" id="SHH64047.1"/>
    </source>
</evidence>
<evidence type="ECO:0000313" key="3">
    <source>
        <dbReference type="Proteomes" id="UP000184389"/>
    </source>
</evidence>
<dbReference type="InterPro" id="IPR014203">
    <property type="entry name" value="Spore_V_AC"/>
</dbReference>
<dbReference type="PANTHER" id="PTHR38450:SF1">
    <property type="entry name" value="STAGE V SPORULATION PROTEIN AC"/>
    <property type="match status" value="1"/>
</dbReference>
<feature type="transmembrane region" description="Helical" evidence="1">
    <location>
        <begin position="121"/>
        <end position="145"/>
    </location>
</feature>
<dbReference type="AlphaFoldDB" id="A0A1M5UM99"/>
<dbReference type="RefSeq" id="WP_072743268.1">
    <property type="nucleotide sequence ID" value="NZ_FQXR01000003.1"/>
</dbReference>
<feature type="transmembrane region" description="Helical" evidence="1">
    <location>
        <begin position="58"/>
        <end position="77"/>
    </location>
</feature>
<dbReference type="InterPro" id="IPR005562">
    <property type="entry name" value="SpoVA"/>
</dbReference>
<dbReference type="EMBL" id="FQXR01000003">
    <property type="protein sequence ID" value="SHH64047.1"/>
    <property type="molecule type" value="Genomic_DNA"/>
</dbReference>
<dbReference type="Pfam" id="PF03862">
    <property type="entry name" value="SpoVAC_SpoVAEB"/>
    <property type="match status" value="1"/>
</dbReference>
<dbReference type="OrthoDB" id="9797988at2"/>
<name>A0A1M5UM99_9FIRM</name>
<feature type="transmembrane region" description="Helical" evidence="1">
    <location>
        <begin position="84"/>
        <end position="101"/>
    </location>
</feature>